<dbReference type="PRINTS" id="PR00455">
    <property type="entry name" value="HTHTETR"/>
</dbReference>
<dbReference type="Gene3D" id="1.10.10.60">
    <property type="entry name" value="Homeodomain-like"/>
    <property type="match status" value="1"/>
</dbReference>
<dbReference type="GO" id="GO:0003700">
    <property type="term" value="F:DNA-binding transcription factor activity"/>
    <property type="evidence" value="ECO:0007669"/>
    <property type="project" value="TreeGrafter"/>
</dbReference>
<dbReference type="PANTHER" id="PTHR30055:SF146">
    <property type="entry name" value="HTH-TYPE TRANSCRIPTIONAL DUAL REGULATOR CECR"/>
    <property type="match status" value="1"/>
</dbReference>
<dbReference type="Pfam" id="PF00440">
    <property type="entry name" value="TetR_N"/>
    <property type="match status" value="1"/>
</dbReference>
<dbReference type="Gene3D" id="1.10.357.10">
    <property type="entry name" value="Tetracycline Repressor, domain 2"/>
    <property type="match status" value="1"/>
</dbReference>
<keyword evidence="1" id="KW-0805">Transcription regulation</keyword>
<evidence type="ECO:0000313" key="6">
    <source>
        <dbReference type="EMBL" id="SHM61896.1"/>
    </source>
</evidence>
<evidence type="ECO:0000256" key="2">
    <source>
        <dbReference type="ARBA" id="ARBA00023125"/>
    </source>
</evidence>
<accession>A0A1M7K9F5</accession>
<reference evidence="6 7" key="1">
    <citation type="submission" date="2016-11" db="EMBL/GenBank/DDBJ databases">
        <authorList>
            <person name="Jaros S."/>
            <person name="Januszkiewicz K."/>
            <person name="Wedrychowicz H."/>
        </authorList>
    </citation>
    <scope>NUCLEOTIDE SEQUENCE [LARGE SCALE GENOMIC DNA]</scope>
    <source>
        <strain evidence="6 7">DSM 22153</strain>
    </source>
</reference>
<dbReference type="PANTHER" id="PTHR30055">
    <property type="entry name" value="HTH-TYPE TRANSCRIPTIONAL REGULATOR RUTR"/>
    <property type="match status" value="1"/>
</dbReference>
<dbReference type="SUPFAM" id="SSF48498">
    <property type="entry name" value="Tetracyclin repressor-like, C-terminal domain"/>
    <property type="match status" value="1"/>
</dbReference>
<proteinExistence type="predicted"/>
<dbReference type="SUPFAM" id="SSF46689">
    <property type="entry name" value="Homeodomain-like"/>
    <property type="match status" value="1"/>
</dbReference>
<dbReference type="PROSITE" id="PS50977">
    <property type="entry name" value="HTH_TETR_2"/>
    <property type="match status" value="1"/>
</dbReference>
<feature type="DNA-binding region" description="H-T-H motif" evidence="4">
    <location>
        <begin position="38"/>
        <end position="57"/>
    </location>
</feature>
<keyword evidence="2 4" id="KW-0238">DNA-binding</keyword>
<dbReference type="AlphaFoldDB" id="A0A1M7K9F5"/>
<evidence type="ECO:0000256" key="4">
    <source>
        <dbReference type="PROSITE-ProRule" id="PRU00335"/>
    </source>
</evidence>
<evidence type="ECO:0000256" key="3">
    <source>
        <dbReference type="ARBA" id="ARBA00023163"/>
    </source>
</evidence>
<dbReference type="RefSeq" id="WP_073013923.1">
    <property type="nucleotide sequence ID" value="NZ_FRBW01000003.1"/>
</dbReference>
<dbReference type="InterPro" id="IPR039536">
    <property type="entry name" value="TetR_C_Proteobacteria"/>
</dbReference>
<dbReference type="InterPro" id="IPR050109">
    <property type="entry name" value="HTH-type_TetR-like_transc_reg"/>
</dbReference>
<dbReference type="InterPro" id="IPR001647">
    <property type="entry name" value="HTH_TetR"/>
</dbReference>
<dbReference type="EMBL" id="FRBW01000003">
    <property type="protein sequence ID" value="SHM61896.1"/>
    <property type="molecule type" value="Genomic_DNA"/>
</dbReference>
<gene>
    <name evidence="6" type="ORF">SAMN05444272_2762</name>
</gene>
<feature type="domain" description="HTH tetR-type" evidence="5">
    <location>
        <begin position="15"/>
        <end position="75"/>
    </location>
</feature>
<dbReference type="OrthoDB" id="9808189at2"/>
<dbReference type="InterPro" id="IPR023772">
    <property type="entry name" value="DNA-bd_HTH_TetR-type_CS"/>
</dbReference>
<organism evidence="6 7">
    <name type="scientific">Roseibium suaedae</name>
    <dbReference type="NCBI Taxonomy" id="735517"/>
    <lineage>
        <taxon>Bacteria</taxon>
        <taxon>Pseudomonadati</taxon>
        <taxon>Pseudomonadota</taxon>
        <taxon>Alphaproteobacteria</taxon>
        <taxon>Hyphomicrobiales</taxon>
        <taxon>Stappiaceae</taxon>
        <taxon>Roseibium</taxon>
    </lineage>
</organism>
<name>A0A1M7K9F5_9HYPH</name>
<dbReference type="Pfam" id="PF14246">
    <property type="entry name" value="TetR_C_7"/>
    <property type="match status" value="1"/>
</dbReference>
<protein>
    <submittedName>
        <fullName evidence="6">Transcriptional regulator, TetR family</fullName>
    </submittedName>
</protein>
<evidence type="ECO:0000256" key="1">
    <source>
        <dbReference type="ARBA" id="ARBA00023015"/>
    </source>
</evidence>
<dbReference type="PROSITE" id="PS01081">
    <property type="entry name" value="HTH_TETR_1"/>
    <property type="match status" value="1"/>
</dbReference>
<dbReference type="Proteomes" id="UP000186002">
    <property type="component" value="Unassembled WGS sequence"/>
</dbReference>
<dbReference type="GO" id="GO:0000976">
    <property type="term" value="F:transcription cis-regulatory region binding"/>
    <property type="evidence" value="ECO:0007669"/>
    <property type="project" value="TreeGrafter"/>
</dbReference>
<dbReference type="InterPro" id="IPR009057">
    <property type="entry name" value="Homeodomain-like_sf"/>
</dbReference>
<dbReference type="STRING" id="735517.SAMN05444272_2762"/>
<dbReference type="InterPro" id="IPR036271">
    <property type="entry name" value="Tet_transcr_reg_TetR-rel_C_sf"/>
</dbReference>
<keyword evidence="7" id="KW-1185">Reference proteome</keyword>
<keyword evidence="3" id="KW-0804">Transcription</keyword>
<evidence type="ECO:0000259" key="5">
    <source>
        <dbReference type="PROSITE" id="PS50977"/>
    </source>
</evidence>
<evidence type="ECO:0000313" key="7">
    <source>
        <dbReference type="Proteomes" id="UP000186002"/>
    </source>
</evidence>
<dbReference type="FunFam" id="1.10.10.60:FF:000141">
    <property type="entry name" value="TetR family transcriptional regulator"/>
    <property type="match status" value="1"/>
</dbReference>
<sequence length="213" mass="23461">MSEEQAVQPASPPEPAKRLQILDGARVVFRARGYEGASMEMIAKEAGVSKGTLYVYFPNKEELFKALILCESSDQAESGLNLGRDLGPIREALQTIGLGYVTKMVKPERVSTFRMVVGSADQFPEFGAMLYEAGPKRGTAKMCAFLTSRIEQGELKECDLELAAGQFFSLCVSQILRRILLNVERAPAREEMERHVSSAVDVFLAAYGTNREA</sequence>